<evidence type="ECO:0000259" key="2">
    <source>
        <dbReference type="Pfam" id="PF09990"/>
    </source>
</evidence>
<protein>
    <submittedName>
        <fullName evidence="3">DUF2231 domain-containing protein</fullName>
    </submittedName>
</protein>
<sequence length="168" mass="17475">MESRAKSMGHAIHPILIVFPLGLLATSVIFDILYLITDRTGFQISAAYTIGAGIIGGLVAAVFGLIDWSAIPRGTRAKRVGAAHGLGNVVVLLLFAVSWLLRRSEENWDPNALALICSFAGIILAGVTGWLGGELVERLGVSVTDGAGVNAPSSLSRRSAGRPGTRGA</sequence>
<proteinExistence type="predicted"/>
<dbReference type="Pfam" id="PF09990">
    <property type="entry name" value="DUF2231"/>
    <property type="match status" value="1"/>
</dbReference>
<feature type="domain" description="DUF2231" evidence="2">
    <location>
        <begin position="9"/>
        <end position="144"/>
    </location>
</feature>
<feature type="transmembrane region" description="Helical" evidence="1">
    <location>
        <begin position="80"/>
        <end position="101"/>
    </location>
</feature>
<dbReference type="EMBL" id="BAABGU010000022">
    <property type="protein sequence ID" value="GAA4573843.1"/>
    <property type="molecule type" value="Genomic_DNA"/>
</dbReference>
<feature type="transmembrane region" description="Helical" evidence="1">
    <location>
        <begin position="48"/>
        <end position="68"/>
    </location>
</feature>
<keyword evidence="4" id="KW-1185">Reference proteome</keyword>
<dbReference type="RefSeq" id="WP_200210978.1">
    <property type="nucleotide sequence ID" value="NZ_BAABGU010000022.1"/>
</dbReference>
<keyword evidence="1" id="KW-0472">Membrane</keyword>
<keyword evidence="1" id="KW-0812">Transmembrane</keyword>
<organism evidence="3 4">
    <name type="scientific">Micromonospora coerulea</name>
    <dbReference type="NCBI Taxonomy" id="47856"/>
    <lineage>
        <taxon>Bacteria</taxon>
        <taxon>Bacillati</taxon>
        <taxon>Actinomycetota</taxon>
        <taxon>Actinomycetes</taxon>
        <taxon>Micromonosporales</taxon>
        <taxon>Micromonosporaceae</taxon>
        <taxon>Micromonospora</taxon>
    </lineage>
</organism>
<dbReference type="Proteomes" id="UP001500307">
    <property type="component" value="Unassembled WGS sequence"/>
</dbReference>
<accession>A0ABP8SQU1</accession>
<feature type="transmembrane region" description="Helical" evidence="1">
    <location>
        <begin position="113"/>
        <end position="132"/>
    </location>
</feature>
<dbReference type="InterPro" id="IPR019251">
    <property type="entry name" value="DUF2231_TM"/>
</dbReference>
<evidence type="ECO:0000313" key="4">
    <source>
        <dbReference type="Proteomes" id="UP001500307"/>
    </source>
</evidence>
<evidence type="ECO:0000256" key="1">
    <source>
        <dbReference type="SAM" id="Phobius"/>
    </source>
</evidence>
<gene>
    <name evidence="3" type="ORF">GCM10023176_39640</name>
</gene>
<evidence type="ECO:0000313" key="3">
    <source>
        <dbReference type="EMBL" id="GAA4573843.1"/>
    </source>
</evidence>
<feature type="transmembrane region" description="Helical" evidence="1">
    <location>
        <begin position="12"/>
        <end position="36"/>
    </location>
</feature>
<name>A0ABP8SQU1_9ACTN</name>
<comment type="caution">
    <text evidence="3">The sequence shown here is derived from an EMBL/GenBank/DDBJ whole genome shotgun (WGS) entry which is preliminary data.</text>
</comment>
<reference evidence="4" key="1">
    <citation type="journal article" date="2019" name="Int. J. Syst. Evol. Microbiol.">
        <title>The Global Catalogue of Microorganisms (GCM) 10K type strain sequencing project: providing services to taxonomists for standard genome sequencing and annotation.</title>
        <authorList>
            <consortium name="The Broad Institute Genomics Platform"/>
            <consortium name="The Broad Institute Genome Sequencing Center for Infectious Disease"/>
            <person name="Wu L."/>
            <person name="Ma J."/>
        </authorList>
    </citation>
    <scope>NUCLEOTIDE SEQUENCE [LARGE SCALE GENOMIC DNA]</scope>
    <source>
        <strain evidence="4">JCM 3175</strain>
    </source>
</reference>
<keyword evidence="1" id="KW-1133">Transmembrane helix</keyword>